<keyword evidence="1" id="KW-0732">Signal</keyword>
<name>A0ABN6F636_9BACT</name>
<organism evidence="2 3">
    <name type="scientific">Desulfoluna limicola</name>
    <dbReference type="NCBI Taxonomy" id="2810562"/>
    <lineage>
        <taxon>Bacteria</taxon>
        <taxon>Pseudomonadati</taxon>
        <taxon>Thermodesulfobacteriota</taxon>
        <taxon>Desulfobacteria</taxon>
        <taxon>Desulfobacterales</taxon>
        <taxon>Desulfolunaceae</taxon>
        <taxon>Desulfoluna</taxon>
    </lineage>
</organism>
<evidence type="ECO:0000313" key="3">
    <source>
        <dbReference type="Proteomes" id="UP001320148"/>
    </source>
</evidence>
<dbReference type="Proteomes" id="UP001320148">
    <property type="component" value="Chromosome"/>
</dbReference>
<gene>
    <name evidence="2" type="ORF">DSLASN_28300</name>
</gene>
<feature type="chain" id="PRO_5047434809" evidence="1">
    <location>
        <begin position="22"/>
        <end position="302"/>
    </location>
</feature>
<evidence type="ECO:0000313" key="2">
    <source>
        <dbReference type="EMBL" id="BCS97198.1"/>
    </source>
</evidence>
<accession>A0ABN6F636</accession>
<feature type="signal peptide" evidence="1">
    <location>
        <begin position="1"/>
        <end position="21"/>
    </location>
</feature>
<protein>
    <submittedName>
        <fullName evidence="2">Uncharacterized protein</fullName>
    </submittedName>
</protein>
<proteinExistence type="predicted"/>
<reference evidence="2 3" key="1">
    <citation type="submission" date="2021-02" db="EMBL/GenBank/DDBJ databases">
        <title>Complete genome of Desulfoluna sp. strain ASN36.</title>
        <authorList>
            <person name="Takahashi A."/>
            <person name="Kojima H."/>
            <person name="Fukui M."/>
        </authorList>
    </citation>
    <scope>NUCLEOTIDE SEQUENCE [LARGE SCALE GENOMIC DNA]</scope>
    <source>
        <strain evidence="2 3">ASN36</strain>
    </source>
</reference>
<evidence type="ECO:0000256" key="1">
    <source>
        <dbReference type="SAM" id="SignalP"/>
    </source>
</evidence>
<sequence>MKRIFLLVCWLVLAGFTAAEAAVIYMKSGREIHTETFYKENGMVYYSVAGQTVGVPESMVERIDESVNDSMVGERLITIRMPRYYEVTSTLAGVETGLYEEVFYGKPCPTFRKLFGEGVLYATGCGASGGTWTLGKVIPNSPDTEPLAILRHVAKGQGPDYRGALWTAAGGRVCEVKVNPGKAPASTTEEKLVLKFNGFPNAFFNGIYKPYAVVNGRIAYKMKKAKDEATIELRSGVAENPYYYWAVSFGNDTYYLSAHFDSPNGLYPHEVKTWTREGSVRELTEVIGEVYTARKHTFEFQE</sequence>
<dbReference type="EMBL" id="AP024488">
    <property type="protein sequence ID" value="BCS97198.1"/>
    <property type="molecule type" value="Genomic_DNA"/>
</dbReference>
<keyword evidence="3" id="KW-1185">Reference proteome</keyword>